<keyword evidence="1" id="KW-0472">Membrane</keyword>
<feature type="domain" description="Lnb-like transmembrane" evidence="4">
    <location>
        <begin position="262"/>
        <end position="390"/>
    </location>
</feature>
<feature type="transmembrane region" description="Helical" evidence="1">
    <location>
        <begin position="323"/>
        <end position="343"/>
    </location>
</feature>
<feature type="chain" id="PRO_5017544289" evidence="2">
    <location>
        <begin position="31"/>
        <end position="407"/>
    </location>
</feature>
<reference evidence="5 6" key="1">
    <citation type="submission" date="2018-07" db="EMBL/GenBank/DDBJ databases">
        <title>Dyadobacter roseus sp. nov., isolated from rose rhizosphere soil.</title>
        <authorList>
            <person name="Chen L."/>
        </authorList>
    </citation>
    <scope>NUCLEOTIDE SEQUENCE [LARGE SCALE GENOMIC DNA]</scope>
    <source>
        <strain evidence="5 6">RS19</strain>
    </source>
</reference>
<organism evidence="5 6">
    <name type="scientific">Dyadobacter luteus</name>
    <dbReference type="NCBI Taxonomy" id="2259619"/>
    <lineage>
        <taxon>Bacteria</taxon>
        <taxon>Pseudomonadati</taxon>
        <taxon>Bacteroidota</taxon>
        <taxon>Cytophagia</taxon>
        <taxon>Cytophagales</taxon>
        <taxon>Spirosomataceae</taxon>
        <taxon>Dyadobacter</taxon>
    </lineage>
</organism>
<dbReference type="Proteomes" id="UP000256373">
    <property type="component" value="Unassembled WGS sequence"/>
</dbReference>
<accession>A0A3D8YC45</accession>
<dbReference type="RefSeq" id="WP_115831163.1">
    <property type="nucleotide sequence ID" value="NZ_QNUL01000007.1"/>
</dbReference>
<feature type="domain" description="Lnb N-terminal periplasmic" evidence="3">
    <location>
        <begin position="39"/>
        <end position="170"/>
    </location>
</feature>
<comment type="caution">
    <text evidence="5">The sequence shown here is derived from an EMBL/GenBank/DDBJ whole genome shotgun (WGS) entry which is preliminary data.</text>
</comment>
<feature type="transmembrane region" description="Helical" evidence="1">
    <location>
        <begin position="264"/>
        <end position="286"/>
    </location>
</feature>
<name>A0A3D8YC45_9BACT</name>
<keyword evidence="2" id="KW-0732">Signal</keyword>
<evidence type="ECO:0000259" key="3">
    <source>
        <dbReference type="Pfam" id="PF13387"/>
    </source>
</evidence>
<dbReference type="Pfam" id="PF25221">
    <property type="entry name" value="5TMH_Lnb"/>
    <property type="match status" value="1"/>
</dbReference>
<evidence type="ECO:0000313" key="5">
    <source>
        <dbReference type="EMBL" id="REA61709.1"/>
    </source>
</evidence>
<feature type="transmembrane region" description="Helical" evidence="1">
    <location>
        <begin position="298"/>
        <end position="317"/>
    </location>
</feature>
<dbReference type="EMBL" id="QNUL01000007">
    <property type="protein sequence ID" value="REA61709.1"/>
    <property type="molecule type" value="Genomic_DNA"/>
</dbReference>
<dbReference type="Pfam" id="PF13387">
    <property type="entry name" value="Lnb_N"/>
    <property type="match status" value="1"/>
</dbReference>
<dbReference type="InterPro" id="IPR025178">
    <property type="entry name" value="Lnb_N"/>
</dbReference>
<evidence type="ECO:0000313" key="6">
    <source>
        <dbReference type="Proteomes" id="UP000256373"/>
    </source>
</evidence>
<feature type="transmembrane region" description="Helical" evidence="1">
    <location>
        <begin position="374"/>
        <end position="389"/>
    </location>
</feature>
<evidence type="ECO:0000256" key="1">
    <source>
        <dbReference type="SAM" id="Phobius"/>
    </source>
</evidence>
<feature type="transmembrane region" description="Helical" evidence="1">
    <location>
        <begin position="350"/>
        <end position="368"/>
    </location>
</feature>
<keyword evidence="1" id="KW-1133">Transmembrane helix</keyword>
<dbReference type="OrthoDB" id="319167at2"/>
<dbReference type="InterPro" id="IPR057436">
    <property type="entry name" value="5TMH_Lnb"/>
</dbReference>
<protein>
    <submittedName>
        <fullName evidence="5">Uncharacterized protein</fullName>
    </submittedName>
</protein>
<keyword evidence="1" id="KW-0812">Transmembrane</keyword>
<gene>
    <name evidence="5" type="ORF">DSL64_11965</name>
</gene>
<feature type="signal peptide" evidence="2">
    <location>
        <begin position="1"/>
        <end position="30"/>
    </location>
</feature>
<keyword evidence="6" id="KW-1185">Reference proteome</keyword>
<proteinExistence type="predicted"/>
<sequence length="407" mass="46640">MKTLSKSTFTQKIFLTLSLTFLLICHQATAQFETLSPEAKVSLITVSPGKELYSGFGHSVLWVSDPIQRIDRAYNYGTFSFETGNFYVKFLRGTLPYSLSVGPLYYQTAYWESENRSIKEEVLNLSAAQKQKLYNFLENNYLPQNRLYQYKFFFDNCSTRMADALKAACGDSLQFPGYTHEKRSFRQWIDKYAYKQNPWADFGMDLAIGAPSDEIATPEQATFLPDNLSTAFADSRIKIGGQTLPLIASKRDIFIAQPADHAELITPMIFFWALAAIILAFTYWQIKKDKLNFFLDKFLFGFAGIIGWFILLLWFGTNHGVTAYNYDILWAFPLWMPLIFFITPTRKPSWFQFLLIFYGFLLLCATGNLAKHNLVVIPILLTLITRVYYMNNSLSKIPSGGKIANES</sequence>
<evidence type="ECO:0000259" key="4">
    <source>
        <dbReference type="Pfam" id="PF25221"/>
    </source>
</evidence>
<dbReference type="AlphaFoldDB" id="A0A3D8YC45"/>
<evidence type="ECO:0000256" key="2">
    <source>
        <dbReference type="SAM" id="SignalP"/>
    </source>
</evidence>